<dbReference type="VEuPathDB" id="VectorBase:ACUA008406"/>
<proteinExistence type="predicted"/>
<dbReference type="Proteomes" id="UP000075883">
    <property type="component" value="Unassembled WGS sequence"/>
</dbReference>
<reference evidence="1" key="2">
    <citation type="submission" date="2020-05" db="UniProtKB">
        <authorList>
            <consortium name="EnsemblMetazoa"/>
        </authorList>
    </citation>
    <scope>IDENTIFICATION</scope>
    <source>
        <strain evidence="1">A-37</strain>
    </source>
</reference>
<sequence>MLTLTSGARGVLAVNSSPSSSDELTNESVTLLIVSDNSPAALRSRLSVLAVLSRALASPIVSPSSSPSYLIYTHLLANVNLVVVLIAGIPLLATTPDAVPVLPVPPPAAEQDDADAEVLLLPPTIIGVTARPPEPTNGANLPLRAPPTVGGSAAAPPSPPADGEVTAFGALPPASSPLFGIRSYNSVPSGAFGGFGNATTSGFGMFSFGVRTNHSLTLTPGLPSRLAICVTLPRSFFRNRYGAFASYLGGRECFDLARQEQFSLLHLVPLLRVQMLSTFATTSATVGTIVTLFF</sequence>
<keyword evidence="2" id="KW-1185">Reference proteome</keyword>
<accession>A0A182M3A7</accession>
<name>A0A182M3A7_9DIPT</name>
<reference evidence="2" key="1">
    <citation type="submission" date="2013-09" db="EMBL/GenBank/DDBJ databases">
        <title>The Genome Sequence of Anopheles culicifacies species A.</title>
        <authorList>
            <consortium name="The Broad Institute Genomics Platform"/>
            <person name="Neafsey D.E."/>
            <person name="Besansky N."/>
            <person name="Howell P."/>
            <person name="Walton C."/>
            <person name="Young S.K."/>
            <person name="Zeng Q."/>
            <person name="Gargeya S."/>
            <person name="Fitzgerald M."/>
            <person name="Haas B."/>
            <person name="Abouelleil A."/>
            <person name="Allen A.W."/>
            <person name="Alvarado L."/>
            <person name="Arachchi H.M."/>
            <person name="Berlin A.M."/>
            <person name="Chapman S.B."/>
            <person name="Gainer-Dewar J."/>
            <person name="Goldberg J."/>
            <person name="Griggs A."/>
            <person name="Gujja S."/>
            <person name="Hansen M."/>
            <person name="Howarth C."/>
            <person name="Imamovic A."/>
            <person name="Ireland A."/>
            <person name="Larimer J."/>
            <person name="McCowan C."/>
            <person name="Murphy C."/>
            <person name="Pearson M."/>
            <person name="Poon T.W."/>
            <person name="Priest M."/>
            <person name="Roberts A."/>
            <person name="Saif S."/>
            <person name="Shea T."/>
            <person name="Sisk P."/>
            <person name="Sykes S."/>
            <person name="Wortman J."/>
            <person name="Nusbaum C."/>
            <person name="Birren B."/>
        </authorList>
    </citation>
    <scope>NUCLEOTIDE SEQUENCE [LARGE SCALE GENOMIC DNA]</scope>
    <source>
        <strain evidence="2">A-37</strain>
    </source>
</reference>
<evidence type="ECO:0000313" key="2">
    <source>
        <dbReference type="Proteomes" id="UP000075883"/>
    </source>
</evidence>
<dbReference type="EnsemblMetazoa" id="ACUA008406-RA">
    <property type="protein sequence ID" value="ACUA008406-PA"/>
    <property type="gene ID" value="ACUA008406"/>
</dbReference>
<dbReference type="AlphaFoldDB" id="A0A182M3A7"/>
<dbReference type="EMBL" id="AXCM01000316">
    <property type="status" value="NOT_ANNOTATED_CDS"/>
    <property type="molecule type" value="Genomic_DNA"/>
</dbReference>
<evidence type="ECO:0000313" key="1">
    <source>
        <dbReference type="EnsemblMetazoa" id="ACUA008406-PA"/>
    </source>
</evidence>
<organism evidence="1 2">
    <name type="scientific">Anopheles culicifacies</name>
    <dbReference type="NCBI Taxonomy" id="139723"/>
    <lineage>
        <taxon>Eukaryota</taxon>
        <taxon>Metazoa</taxon>
        <taxon>Ecdysozoa</taxon>
        <taxon>Arthropoda</taxon>
        <taxon>Hexapoda</taxon>
        <taxon>Insecta</taxon>
        <taxon>Pterygota</taxon>
        <taxon>Neoptera</taxon>
        <taxon>Endopterygota</taxon>
        <taxon>Diptera</taxon>
        <taxon>Nematocera</taxon>
        <taxon>Culicoidea</taxon>
        <taxon>Culicidae</taxon>
        <taxon>Anophelinae</taxon>
        <taxon>Anopheles</taxon>
        <taxon>culicifacies species complex</taxon>
    </lineage>
</organism>
<protein>
    <submittedName>
        <fullName evidence="1">Uncharacterized protein</fullName>
    </submittedName>
</protein>